<reference evidence="1" key="1">
    <citation type="journal article" date="2015" name="Genome Announc.">
        <title>Complete Genome Sequence of a New Member of the Marseilleviridae Recovered from the Brackish Submarine Spring in the Cassis Port-Miou Calanque, France.</title>
        <authorList>
            <person name="Doutre G."/>
            <person name="Arfib B."/>
            <person name="Rochette P."/>
            <person name="Claverie J.M."/>
            <person name="Bonin P."/>
            <person name="Abergel C."/>
        </authorList>
    </citation>
    <scope>NUCLEOTIDE SEQUENCE [LARGE SCALE GENOMIC DNA]</scope>
    <source>
        <strain evidence="1">1</strain>
    </source>
</reference>
<organism evidence="1 2">
    <name type="scientific">Port-miou virus</name>
    <dbReference type="NCBI Taxonomy" id="1733873"/>
    <lineage>
        <taxon>Viruses</taxon>
        <taxon>Varidnaviria</taxon>
        <taxon>Bamfordvirae</taxon>
        <taxon>Nucleocytoviricota</taxon>
        <taxon>Megaviricetes</taxon>
        <taxon>Pimascovirales</taxon>
        <taxon>Pimascovirales incertae sedis</taxon>
        <taxon>Marseilleviridae</taxon>
        <taxon>Losannavirus</taxon>
        <taxon>Losannavirus lausannense</taxon>
        <taxon>Lausannevirus</taxon>
    </lineage>
</organism>
<dbReference type="Proteomes" id="UP000319438">
    <property type="component" value="Segment"/>
</dbReference>
<dbReference type="Gene3D" id="1.10.472.10">
    <property type="entry name" value="Cyclin-like"/>
    <property type="match status" value="1"/>
</dbReference>
<protein>
    <submittedName>
        <fullName evidence="1">Putative transcription initiation factor TFIIB</fullName>
    </submittedName>
</protein>
<gene>
    <name evidence="1" type="ORF">PMV_186</name>
</gene>
<keyword evidence="1" id="KW-0396">Initiation factor</keyword>
<sequence length="270" mass="30391">MTEAVFFPEFSEFEESGETCPHSNVEKNGDKNICVDCFQVLEDELSYTEKDTAAFGPKRVCAGRVSTRGVEKRNIFKDLEGISLPENILESANAKYQKIMEKVGGECAIKRKKKRKGVIIVCTQMALKEVGENRSVYDVARLFGGETQKGAISYGLKKYCKVFRESLTEYTQASDLIRRTINLCGIPPNKYDEILKLCLSVQGKTRMLKSAIPQSVASAVVFLWQTMNKDKPWACYVPRKEFAKIVCLSEATITKHAKEVAKFLDLDVKI</sequence>
<name>A0A0N9PHT6_9VIRU</name>
<proteinExistence type="predicted"/>
<accession>A0A0N9PHT6</accession>
<evidence type="ECO:0000313" key="1">
    <source>
        <dbReference type="EMBL" id="ALH06884.1"/>
    </source>
</evidence>
<keyword evidence="1" id="KW-0648">Protein biosynthesis</keyword>
<dbReference type="EMBL" id="KT428292">
    <property type="protein sequence ID" value="ALH06884.1"/>
    <property type="molecule type" value="Genomic_DNA"/>
</dbReference>
<evidence type="ECO:0000313" key="2">
    <source>
        <dbReference type="Proteomes" id="UP000319438"/>
    </source>
</evidence>